<feature type="transmembrane region" description="Helical" evidence="1">
    <location>
        <begin position="269"/>
        <end position="286"/>
    </location>
</feature>
<keyword evidence="3" id="KW-1185">Reference proteome</keyword>
<sequence>MSSDIPEELAAYLTVKLTIVYPIASLSAVYFVYGFYGLLFGTSIYMMRNRHKVHGKNNRFYLLLTVALFILVTIFVVVDTADMIRDTIFRFNTVETGNYLPFLGYLRNDTAKTASYFLIIAVPILLNFTADCMLLHRCYVLWRPRKLVGLLLVAILFIVTAIGIVGAVIITIGARNTSIESNRSLIDLGNKIDFANNVAAVVFNSLLTLSTAGRIIWIHRQVRSRGIHTTDNFMSPVTRIVLESGLLYPISTIAALIVSGNFVSIPFDLTPIPVFAAGIAPTLIIVRAQLGKNIESLQEAASDARFTSHIAPQEEFSFRSQAQVHSVVRFEDRNEEPMNGRKEEVLV</sequence>
<feature type="transmembrane region" description="Helical" evidence="1">
    <location>
        <begin position="194"/>
        <end position="219"/>
    </location>
</feature>
<evidence type="ECO:0000256" key="1">
    <source>
        <dbReference type="SAM" id="Phobius"/>
    </source>
</evidence>
<feature type="transmembrane region" description="Helical" evidence="1">
    <location>
        <begin position="240"/>
        <end position="263"/>
    </location>
</feature>
<name>V2WRX9_MONRO</name>
<dbReference type="HOGENOM" id="CLU_044614_2_0_1"/>
<comment type="caution">
    <text evidence="2">The sequence shown here is derived from an EMBL/GenBank/DDBJ whole genome shotgun (WGS) entry which is preliminary data.</text>
</comment>
<keyword evidence="1" id="KW-0812">Transmembrane</keyword>
<keyword evidence="1" id="KW-1133">Transmembrane helix</keyword>
<dbReference type="AlphaFoldDB" id="V2WRX9"/>
<dbReference type="EMBL" id="AWSO01001592">
    <property type="protein sequence ID" value="ESK83291.1"/>
    <property type="molecule type" value="Genomic_DNA"/>
</dbReference>
<feature type="transmembrane region" description="Helical" evidence="1">
    <location>
        <begin position="147"/>
        <end position="174"/>
    </location>
</feature>
<protein>
    <submittedName>
        <fullName evidence="2">Uncharacterized protein</fullName>
    </submittedName>
</protein>
<feature type="transmembrane region" description="Helical" evidence="1">
    <location>
        <begin position="114"/>
        <end position="135"/>
    </location>
</feature>
<gene>
    <name evidence="2" type="ORF">Moror_15044</name>
</gene>
<proteinExistence type="predicted"/>
<reference evidence="2 3" key="1">
    <citation type="journal article" date="2014" name="BMC Genomics">
        <title>Genome and secretome analysis of the hemibiotrophic fungal pathogen, Moniliophthora roreri, which causes frosty pod rot disease of cacao: mechanisms of the biotrophic and necrotrophic phases.</title>
        <authorList>
            <person name="Meinhardt L.W."/>
            <person name="Costa G.G.L."/>
            <person name="Thomazella D.P.T."/>
            <person name="Teixeira P.J.P.L."/>
            <person name="Carazzolle M.F."/>
            <person name="Schuster S.C."/>
            <person name="Carlson J.E."/>
            <person name="Guiltinan M.J."/>
            <person name="Mieczkowski P."/>
            <person name="Farmer A."/>
            <person name="Ramaraj T."/>
            <person name="Crozier J."/>
            <person name="Davis R.E."/>
            <person name="Shao J."/>
            <person name="Melnick R.L."/>
            <person name="Pereira G.A.G."/>
            <person name="Bailey B.A."/>
        </authorList>
    </citation>
    <scope>NUCLEOTIDE SEQUENCE [LARGE SCALE GENOMIC DNA]</scope>
    <source>
        <strain evidence="2 3">MCA 2997</strain>
    </source>
</reference>
<dbReference type="Proteomes" id="UP000017559">
    <property type="component" value="Unassembled WGS sequence"/>
</dbReference>
<dbReference type="STRING" id="1381753.V2WRX9"/>
<keyword evidence="1" id="KW-0472">Membrane</keyword>
<feature type="transmembrane region" description="Helical" evidence="1">
    <location>
        <begin position="60"/>
        <end position="78"/>
    </location>
</feature>
<accession>V2WRX9</accession>
<dbReference type="OrthoDB" id="3354175at2759"/>
<feature type="transmembrane region" description="Helical" evidence="1">
    <location>
        <begin position="20"/>
        <end position="39"/>
    </location>
</feature>
<organism evidence="2 3">
    <name type="scientific">Moniliophthora roreri (strain MCA 2997)</name>
    <name type="common">Cocoa frosty pod rot fungus</name>
    <name type="synonym">Crinipellis roreri</name>
    <dbReference type="NCBI Taxonomy" id="1381753"/>
    <lineage>
        <taxon>Eukaryota</taxon>
        <taxon>Fungi</taxon>
        <taxon>Dikarya</taxon>
        <taxon>Basidiomycota</taxon>
        <taxon>Agaricomycotina</taxon>
        <taxon>Agaricomycetes</taxon>
        <taxon>Agaricomycetidae</taxon>
        <taxon>Agaricales</taxon>
        <taxon>Marasmiineae</taxon>
        <taxon>Marasmiaceae</taxon>
        <taxon>Moniliophthora</taxon>
    </lineage>
</organism>
<evidence type="ECO:0000313" key="2">
    <source>
        <dbReference type="EMBL" id="ESK83291.1"/>
    </source>
</evidence>
<dbReference type="KEGG" id="mrr:Moror_15044"/>
<evidence type="ECO:0000313" key="3">
    <source>
        <dbReference type="Proteomes" id="UP000017559"/>
    </source>
</evidence>